<evidence type="ECO:0000313" key="2">
    <source>
        <dbReference type="Proteomes" id="UP001273209"/>
    </source>
</evidence>
<sequence length="137" mass="15173">MAGSRVDIRDFEPLVYIDLGGERLGRNGSVSLMKVLVYPGEGLERIFVIDIYTLGGAAFGAIRDAARPRTEQRRKLSGLAKGMQFIPLTNTQKAEWTLCKNQGDRVWNLDKGGSHSAFNKRPLPAEILRYCAGDVAY</sequence>
<evidence type="ECO:0000313" key="1">
    <source>
        <dbReference type="EMBL" id="KAK4067420.1"/>
    </source>
</evidence>
<accession>A0AAE1LYI4</accession>
<dbReference type="EMBL" id="JAWRVG010000034">
    <property type="protein sequence ID" value="KAK4067420.1"/>
    <property type="molecule type" value="Genomic_DNA"/>
</dbReference>
<reference evidence="1" key="1">
    <citation type="submission" date="2023-11" db="EMBL/GenBank/DDBJ databases">
        <title>The genome sequences of three competitors of mushroom-forming fungi.</title>
        <authorList>
            <person name="Beijen E."/>
            <person name="Ohm R.A."/>
        </authorList>
    </citation>
    <scope>NUCLEOTIDE SEQUENCE</scope>
    <source>
        <strain evidence="1">CBS 100526</strain>
    </source>
</reference>
<organism evidence="1 2">
    <name type="scientific">Trichoderma aggressivum f. europaeum</name>
    <dbReference type="NCBI Taxonomy" id="173218"/>
    <lineage>
        <taxon>Eukaryota</taxon>
        <taxon>Fungi</taxon>
        <taxon>Dikarya</taxon>
        <taxon>Ascomycota</taxon>
        <taxon>Pezizomycotina</taxon>
        <taxon>Sordariomycetes</taxon>
        <taxon>Hypocreomycetidae</taxon>
        <taxon>Hypocreales</taxon>
        <taxon>Hypocreaceae</taxon>
        <taxon>Trichoderma</taxon>
    </lineage>
</organism>
<dbReference type="GeneID" id="87922259"/>
<dbReference type="Proteomes" id="UP001273209">
    <property type="component" value="Unassembled WGS sequence"/>
</dbReference>
<proteinExistence type="predicted"/>
<name>A0AAE1LYI4_9HYPO</name>
<dbReference type="RefSeq" id="XP_062753425.1">
    <property type="nucleotide sequence ID" value="XM_062902354.1"/>
</dbReference>
<keyword evidence="2" id="KW-1185">Reference proteome</keyword>
<comment type="caution">
    <text evidence="1">The sequence shown here is derived from an EMBL/GenBank/DDBJ whole genome shotgun (WGS) entry which is preliminary data.</text>
</comment>
<dbReference type="PANTHER" id="PTHR43040">
    <property type="entry name" value="RIBONUCLEASE D"/>
    <property type="match status" value="1"/>
</dbReference>
<dbReference type="PANTHER" id="PTHR43040:SF1">
    <property type="entry name" value="RIBONUCLEASE D"/>
    <property type="match status" value="1"/>
</dbReference>
<gene>
    <name evidence="1" type="ORF">Triagg1_7600</name>
</gene>
<dbReference type="AlphaFoldDB" id="A0AAE1LYI4"/>
<protein>
    <submittedName>
        <fullName evidence="1">Uncharacterized protein</fullName>
    </submittedName>
</protein>